<dbReference type="PANTHER" id="PTHR45713">
    <property type="entry name" value="FTP DOMAIN-CONTAINING PROTEIN"/>
    <property type="match status" value="1"/>
</dbReference>
<dbReference type="Gene3D" id="2.40.20.10">
    <property type="entry name" value="Plasminogen Kringle 4"/>
    <property type="match status" value="1"/>
</dbReference>
<sequence>MFPFFDVGHPCRFDSSSTSRGSCIFPCRCTKGCDQDTGQCLDGGQCKDDHPSSYKWSEPACQIGNVAYHKTASQRTAKWNERYPASKAVDGSVERSYQHCAVPNGVGDTNAWWKVDLGENYNISRVIIYNGNKECQAGYFGWRCRFQCHKCPTCDAITGKCPSTCEDNRWGVGCMMSSGCYYDDEKGHHYMGRTSGGYTSGWRTCIDWADQTVKSDSMFPEGSRLAAGHYCRNPDTYNGGLWCYCNDNPNWVSCNVNHCSCDSRRFGVNCEKECHCNDENDNCQNNSPKGGCNSGCAPHFTGRTCQECEDGYFGVFCDGTCHCSSGSCDKTTGHCPSGCSSGWSGDNCQNEDQRSSSFTLSVGNSSDVNDHTQCASHNGAVAAGATVNESCTATGRYLSIRINGEADNHLTTLCEIVVIGHKYICMYPLFLSFW</sequence>
<comment type="caution">
    <text evidence="5">The sequence shown here is derived from an EMBL/GenBank/DDBJ whole genome shotgun (WGS) entry which is preliminary data.</text>
</comment>
<evidence type="ECO:0000256" key="3">
    <source>
        <dbReference type="PROSITE-ProRule" id="PRU00121"/>
    </source>
</evidence>
<organism evidence="5 6">
    <name type="scientific">Ridgeia piscesae</name>
    <name type="common">Tubeworm</name>
    <dbReference type="NCBI Taxonomy" id="27915"/>
    <lineage>
        <taxon>Eukaryota</taxon>
        <taxon>Metazoa</taxon>
        <taxon>Spiralia</taxon>
        <taxon>Lophotrochozoa</taxon>
        <taxon>Annelida</taxon>
        <taxon>Polychaeta</taxon>
        <taxon>Sedentaria</taxon>
        <taxon>Canalipalpata</taxon>
        <taxon>Sabellida</taxon>
        <taxon>Siboglinidae</taxon>
        <taxon>Ridgeia</taxon>
    </lineage>
</organism>
<dbReference type="InterPro" id="IPR018056">
    <property type="entry name" value="Kringle_CS"/>
</dbReference>
<dbReference type="AlphaFoldDB" id="A0AAD9JMM7"/>
<dbReference type="PROSITE" id="PS00021">
    <property type="entry name" value="KRINGLE_1"/>
    <property type="match status" value="1"/>
</dbReference>
<comment type="caution">
    <text evidence="3">Lacks conserved residue(s) required for the propagation of feature annotation.</text>
</comment>
<dbReference type="Pfam" id="PF22633">
    <property type="entry name" value="F5_F8_type_C_2"/>
    <property type="match status" value="1"/>
</dbReference>
<dbReference type="Proteomes" id="UP001209878">
    <property type="component" value="Unassembled WGS sequence"/>
</dbReference>
<dbReference type="InterPro" id="IPR008979">
    <property type="entry name" value="Galactose-bd-like_sf"/>
</dbReference>
<evidence type="ECO:0000313" key="5">
    <source>
        <dbReference type="EMBL" id="KAK2156018.1"/>
    </source>
</evidence>
<evidence type="ECO:0000256" key="2">
    <source>
        <dbReference type="ARBA" id="ARBA00023157"/>
    </source>
</evidence>
<evidence type="ECO:0000313" key="6">
    <source>
        <dbReference type="Proteomes" id="UP001209878"/>
    </source>
</evidence>
<accession>A0AAD9JMM7</accession>
<dbReference type="InterPro" id="IPR000001">
    <property type="entry name" value="Kringle"/>
</dbReference>
<keyword evidence="2 3" id="KW-1015">Disulfide bond</keyword>
<dbReference type="InterPro" id="IPR038178">
    <property type="entry name" value="Kringle_sf"/>
</dbReference>
<feature type="disulfide bond" evidence="3">
    <location>
        <begin position="231"/>
        <end position="254"/>
    </location>
</feature>
<evidence type="ECO:0000256" key="1">
    <source>
        <dbReference type="ARBA" id="ARBA00022572"/>
    </source>
</evidence>
<dbReference type="Gene3D" id="2.60.120.260">
    <property type="entry name" value="Galactose-binding domain-like"/>
    <property type="match status" value="2"/>
</dbReference>
<dbReference type="EMBL" id="JAODUO010002009">
    <property type="protein sequence ID" value="KAK2156018.1"/>
    <property type="molecule type" value="Genomic_DNA"/>
</dbReference>
<keyword evidence="6" id="KW-1185">Reference proteome</keyword>
<dbReference type="SMART" id="SM00130">
    <property type="entry name" value="KR"/>
    <property type="match status" value="1"/>
</dbReference>
<protein>
    <recommendedName>
        <fullName evidence="4">Kringle domain-containing protein</fullName>
    </recommendedName>
</protein>
<dbReference type="PANTHER" id="PTHR45713:SF6">
    <property type="entry name" value="F5_8 TYPE C DOMAIN-CONTAINING PROTEIN"/>
    <property type="match status" value="1"/>
</dbReference>
<evidence type="ECO:0000259" key="4">
    <source>
        <dbReference type="PROSITE" id="PS50070"/>
    </source>
</evidence>
<gene>
    <name evidence="5" type="ORF">NP493_2011g00001</name>
</gene>
<dbReference type="PROSITE" id="PS50070">
    <property type="entry name" value="KRINGLE_2"/>
    <property type="match status" value="1"/>
</dbReference>
<dbReference type="SUPFAM" id="SSF49785">
    <property type="entry name" value="Galactose-binding domain-like"/>
    <property type="match status" value="1"/>
</dbReference>
<dbReference type="InterPro" id="IPR013806">
    <property type="entry name" value="Kringle-like"/>
</dbReference>
<proteinExistence type="predicted"/>
<reference evidence="5" key="1">
    <citation type="journal article" date="2023" name="Mol. Biol. Evol.">
        <title>Third-Generation Sequencing Reveals the Adaptive Role of the Epigenome in Three Deep-Sea Polychaetes.</title>
        <authorList>
            <person name="Perez M."/>
            <person name="Aroh O."/>
            <person name="Sun Y."/>
            <person name="Lan Y."/>
            <person name="Juniper S.K."/>
            <person name="Young C.R."/>
            <person name="Angers B."/>
            <person name="Qian P.Y."/>
        </authorList>
    </citation>
    <scope>NUCLEOTIDE SEQUENCE</scope>
    <source>
        <strain evidence="5">R07B-5</strain>
    </source>
</reference>
<dbReference type="SUPFAM" id="SSF57440">
    <property type="entry name" value="Kringle-like"/>
    <property type="match status" value="1"/>
</dbReference>
<keyword evidence="1 3" id="KW-0420">Kringle</keyword>
<feature type="domain" description="Kringle" evidence="4">
    <location>
        <begin position="183"/>
        <end position="259"/>
    </location>
</feature>
<dbReference type="InterPro" id="IPR051941">
    <property type="entry name" value="BG_Antigen-Binding_Lectin"/>
</dbReference>
<name>A0AAD9JMM7_RIDPI</name>